<dbReference type="InterPro" id="IPR028983">
    <property type="entry name" value="PA2201-like_C"/>
</dbReference>
<evidence type="ECO:0000259" key="1">
    <source>
        <dbReference type="Pfam" id="PF08928"/>
    </source>
</evidence>
<evidence type="ECO:0000313" key="4">
    <source>
        <dbReference type="Proteomes" id="UP000542111"/>
    </source>
</evidence>
<name>A0A7Y1MR62_9PSED</name>
<evidence type="ECO:0000259" key="2">
    <source>
        <dbReference type="Pfam" id="PF08929"/>
    </source>
</evidence>
<dbReference type="RefSeq" id="WP_169898013.1">
    <property type="nucleotide sequence ID" value="NZ_JAAQYP010000022.1"/>
</dbReference>
<organism evidence="3 4">
    <name type="scientific">Pseudomonas gessardii</name>
    <dbReference type="NCBI Taxonomy" id="78544"/>
    <lineage>
        <taxon>Bacteria</taxon>
        <taxon>Pseudomonadati</taxon>
        <taxon>Pseudomonadota</taxon>
        <taxon>Gammaproteobacteria</taxon>
        <taxon>Pseudomonadales</taxon>
        <taxon>Pseudomonadaceae</taxon>
        <taxon>Pseudomonas</taxon>
    </lineage>
</organism>
<protein>
    <submittedName>
        <fullName evidence="3">DUF1911 domain-containing protein</fullName>
    </submittedName>
</protein>
<dbReference type="InterPro" id="IPR015025">
    <property type="entry name" value="PoNi_C"/>
</dbReference>
<dbReference type="InterPro" id="IPR015024">
    <property type="entry name" value="PoNi_N"/>
</dbReference>
<comment type="caution">
    <text evidence="3">The sequence shown here is derived from an EMBL/GenBank/DDBJ whole genome shotgun (WGS) entry which is preliminary data.</text>
</comment>
<sequence length="288" mass="32795">MIRAPLGDKPYWDDREAKDRQWVERVSEILSQPSANPLYRAQFTFDFAKDNVRAAIRVYSSGGNVAEMATYLPAAIDAWELSNRESDSVCAENNLQTCRDWTFELADLNHYIWCFWLVSLALALEIPDDQWRRLVALIGEGGQDVLLDRIIASRQPGRVIGEQLLHAKPYARLLKAIDAPQDQQASLLRAFVEHWYPELNRRGKQQPWWYVYGDPVKHPLEMGSYFGRWCFEAVAAVKAFGLDDSACLGHEHYPGDLLHPSEDVIPAPAPARVEKAGWLARLFGRSDV</sequence>
<reference evidence="3 4" key="1">
    <citation type="journal article" date="2020" name="Front. Microbiol.">
        <title>Genetic Organization of the aprX-lipA2 Operon Affects the Proteolytic Potential of Pseudomonas Species in Milk.</title>
        <authorList>
            <person name="Maier C."/>
            <person name="Huptas C."/>
            <person name="von Neubeck M."/>
            <person name="Scherer S."/>
            <person name="Wenning M."/>
            <person name="Lucking G."/>
        </authorList>
    </citation>
    <scope>NUCLEOTIDE SEQUENCE [LARGE SCALE GENOMIC DNA]</scope>
    <source>
        <strain evidence="3 4">G4779</strain>
    </source>
</reference>
<feature type="domain" description="PoNi C-terminal" evidence="2">
    <location>
        <begin position="143"/>
        <end position="257"/>
    </location>
</feature>
<feature type="domain" description="PoNi N-terminal" evidence="1">
    <location>
        <begin position="3"/>
        <end position="135"/>
    </location>
</feature>
<dbReference type="Proteomes" id="UP000542111">
    <property type="component" value="Unassembled WGS sequence"/>
</dbReference>
<dbReference type="Pfam" id="PF08928">
    <property type="entry name" value="PoNi_N"/>
    <property type="match status" value="1"/>
</dbReference>
<dbReference type="Pfam" id="PF08929">
    <property type="entry name" value="PoNi_C"/>
    <property type="match status" value="1"/>
</dbReference>
<accession>A0A7Y1MR62</accession>
<dbReference type="Gene3D" id="1.10.3920.10">
    <property type="entry name" value="PA2201 C-terminal domain-like"/>
    <property type="match status" value="1"/>
</dbReference>
<dbReference type="EMBL" id="JAAQYP010000022">
    <property type="protein sequence ID" value="NNA96532.1"/>
    <property type="molecule type" value="Genomic_DNA"/>
</dbReference>
<evidence type="ECO:0000313" key="3">
    <source>
        <dbReference type="EMBL" id="NNA96532.1"/>
    </source>
</evidence>
<proteinExistence type="predicted"/>
<dbReference type="AlphaFoldDB" id="A0A7Y1MR62"/>
<gene>
    <name evidence="3" type="ORF">HBO33_15285</name>
</gene>
<dbReference type="SUPFAM" id="SSF140731">
    <property type="entry name" value="PA2201 C-terminal domain-like"/>
    <property type="match status" value="1"/>
</dbReference>